<feature type="region of interest" description="Disordered" evidence="1">
    <location>
        <begin position="54"/>
        <end position="80"/>
    </location>
</feature>
<gene>
    <name evidence="2" type="ORF">PBY51_016873</name>
</gene>
<name>A0AAN7WRN5_ELEMC</name>
<organism evidence="2 3">
    <name type="scientific">Eleginops maclovinus</name>
    <name type="common">Patagonian blennie</name>
    <name type="synonym">Eleginus maclovinus</name>
    <dbReference type="NCBI Taxonomy" id="56733"/>
    <lineage>
        <taxon>Eukaryota</taxon>
        <taxon>Metazoa</taxon>
        <taxon>Chordata</taxon>
        <taxon>Craniata</taxon>
        <taxon>Vertebrata</taxon>
        <taxon>Euteleostomi</taxon>
        <taxon>Actinopterygii</taxon>
        <taxon>Neopterygii</taxon>
        <taxon>Teleostei</taxon>
        <taxon>Neoteleostei</taxon>
        <taxon>Acanthomorphata</taxon>
        <taxon>Eupercaria</taxon>
        <taxon>Perciformes</taxon>
        <taxon>Notothenioidei</taxon>
        <taxon>Eleginopidae</taxon>
        <taxon>Eleginops</taxon>
    </lineage>
</organism>
<evidence type="ECO:0000256" key="1">
    <source>
        <dbReference type="SAM" id="MobiDB-lite"/>
    </source>
</evidence>
<comment type="caution">
    <text evidence="2">The sequence shown here is derived from an EMBL/GenBank/DDBJ whole genome shotgun (WGS) entry which is preliminary data.</text>
</comment>
<dbReference type="AlphaFoldDB" id="A0AAN7WRN5"/>
<feature type="compositionally biased region" description="Polar residues" evidence="1">
    <location>
        <begin position="56"/>
        <end position="67"/>
    </location>
</feature>
<dbReference type="Proteomes" id="UP001346869">
    <property type="component" value="Unassembled WGS sequence"/>
</dbReference>
<keyword evidence="3" id="KW-1185">Reference proteome</keyword>
<protein>
    <submittedName>
        <fullName evidence="2">Uncharacterized protein</fullName>
    </submittedName>
</protein>
<feature type="compositionally biased region" description="Basic and acidic residues" evidence="1">
    <location>
        <begin position="69"/>
        <end position="80"/>
    </location>
</feature>
<reference evidence="2 3" key="1">
    <citation type="journal article" date="2023" name="Genes (Basel)">
        <title>Chromosome-Level Genome Assembly and Circadian Gene Repertoire of the Patagonia Blennie Eleginops maclovinus-The Closest Ancestral Proxy of Antarctic Cryonotothenioids.</title>
        <authorList>
            <person name="Cheng C.C."/>
            <person name="Rivera-Colon A.G."/>
            <person name="Minhas B.F."/>
            <person name="Wilson L."/>
            <person name="Rayamajhi N."/>
            <person name="Vargas-Chacoff L."/>
            <person name="Catchen J.M."/>
        </authorList>
    </citation>
    <scope>NUCLEOTIDE SEQUENCE [LARGE SCALE GENOMIC DNA]</scope>
    <source>
        <strain evidence="2">JMC-PN-2008</strain>
    </source>
</reference>
<accession>A0AAN7WRN5</accession>
<dbReference type="EMBL" id="JAUZQC010000026">
    <property type="protein sequence ID" value="KAK5847770.1"/>
    <property type="molecule type" value="Genomic_DNA"/>
</dbReference>
<reference evidence="2 3" key="2">
    <citation type="journal article" date="2023" name="Mol. Biol. Evol.">
        <title>Genomics of Secondarily Temperate Adaptation in the Only Non-Antarctic Icefish.</title>
        <authorList>
            <person name="Rivera-Colon A.G."/>
            <person name="Rayamajhi N."/>
            <person name="Minhas B.F."/>
            <person name="Madrigal G."/>
            <person name="Bilyk K.T."/>
            <person name="Yoon V."/>
            <person name="Hune M."/>
            <person name="Gregory S."/>
            <person name="Cheng C.H.C."/>
            <person name="Catchen J.M."/>
        </authorList>
    </citation>
    <scope>NUCLEOTIDE SEQUENCE [LARGE SCALE GENOMIC DNA]</scope>
    <source>
        <strain evidence="2">JMC-PN-2008</strain>
    </source>
</reference>
<sequence>MLQLKETSLPRTLYRNCSDRRHKAVHLVSLNVSLCAPTSNKCVSELSFKPEKQHLKSTPTLGSSPRTVSKRDSEKRQLLL</sequence>
<evidence type="ECO:0000313" key="2">
    <source>
        <dbReference type="EMBL" id="KAK5847770.1"/>
    </source>
</evidence>
<evidence type="ECO:0000313" key="3">
    <source>
        <dbReference type="Proteomes" id="UP001346869"/>
    </source>
</evidence>
<proteinExistence type="predicted"/>